<dbReference type="AlphaFoldDB" id="A0A7I9VK92"/>
<accession>A0A7I9VK92</accession>
<comment type="caution">
    <text evidence="3">The sequence shown here is derived from an EMBL/GenBank/DDBJ whole genome shotgun (WGS) entry which is preliminary data.</text>
</comment>
<feature type="compositionally biased region" description="Polar residues" evidence="1">
    <location>
        <begin position="29"/>
        <end position="39"/>
    </location>
</feature>
<feature type="region of interest" description="Disordered" evidence="1">
    <location>
        <begin position="29"/>
        <end position="56"/>
    </location>
</feature>
<dbReference type="RefSeq" id="WP_176064080.1">
    <property type="nucleotide sequence ID" value="NZ_BJTG01000003.1"/>
</dbReference>
<organism evidence="3 4">
    <name type="scientific">Anaeromyxobacter diazotrophicus</name>
    <dbReference type="NCBI Taxonomy" id="2590199"/>
    <lineage>
        <taxon>Bacteria</taxon>
        <taxon>Pseudomonadati</taxon>
        <taxon>Myxococcota</taxon>
        <taxon>Myxococcia</taxon>
        <taxon>Myxococcales</taxon>
        <taxon>Cystobacterineae</taxon>
        <taxon>Anaeromyxobacteraceae</taxon>
        <taxon>Anaeromyxobacter</taxon>
    </lineage>
</organism>
<reference evidence="4" key="1">
    <citation type="journal article" date="2020" name="Appl. Environ. Microbiol.">
        <title>Diazotrophic Anaeromyxobacter Isolates from Soils.</title>
        <authorList>
            <person name="Masuda Y."/>
            <person name="Yamanaka H."/>
            <person name="Xu Z.X."/>
            <person name="Shiratori Y."/>
            <person name="Aono T."/>
            <person name="Amachi S."/>
            <person name="Senoo K."/>
            <person name="Itoh H."/>
        </authorList>
    </citation>
    <scope>NUCLEOTIDE SEQUENCE [LARGE SCALE GENOMIC DNA]</scope>
    <source>
        <strain evidence="4">R267</strain>
    </source>
</reference>
<protein>
    <recommendedName>
        <fullName evidence="5">Lipoprotein</fullName>
    </recommendedName>
</protein>
<keyword evidence="4" id="KW-1185">Reference proteome</keyword>
<evidence type="ECO:0000313" key="4">
    <source>
        <dbReference type="Proteomes" id="UP000503640"/>
    </source>
</evidence>
<evidence type="ECO:0000256" key="1">
    <source>
        <dbReference type="SAM" id="MobiDB-lite"/>
    </source>
</evidence>
<proteinExistence type="predicted"/>
<dbReference type="Proteomes" id="UP000503640">
    <property type="component" value="Unassembled WGS sequence"/>
</dbReference>
<gene>
    <name evidence="3" type="ORF">AMYX_13110</name>
</gene>
<feature type="signal peptide" evidence="2">
    <location>
        <begin position="1"/>
        <end position="20"/>
    </location>
</feature>
<evidence type="ECO:0000256" key="2">
    <source>
        <dbReference type="SAM" id="SignalP"/>
    </source>
</evidence>
<sequence length="220" mass="23451">MTLGSAIRRVAISVLMAAAAACSGRTADSASARNRSPVATTRDAAQGLPDDARNANDAETGAITGATQNAIPCSPGRGAPNRTCFAVAHGPFVLTDLEVFAFPWFPTQTQGWQEAIAFPGPSGVTALPPGFMPRWQTRAVEYWSSGWRAPSGEDWNSGEAQVHRYARVVHGARYVVGDEEQLYVSVSYRGCWKGDAFERETCSPGSAPEVSATFSGFHTH</sequence>
<name>A0A7I9VK92_9BACT</name>
<feature type="chain" id="PRO_5029848713" description="Lipoprotein" evidence="2">
    <location>
        <begin position="21"/>
        <end position="220"/>
    </location>
</feature>
<keyword evidence="2" id="KW-0732">Signal</keyword>
<dbReference type="EMBL" id="BJTG01000003">
    <property type="protein sequence ID" value="GEJ56570.1"/>
    <property type="molecule type" value="Genomic_DNA"/>
</dbReference>
<evidence type="ECO:0000313" key="3">
    <source>
        <dbReference type="EMBL" id="GEJ56570.1"/>
    </source>
</evidence>
<evidence type="ECO:0008006" key="5">
    <source>
        <dbReference type="Google" id="ProtNLM"/>
    </source>
</evidence>